<evidence type="ECO:0000256" key="6">
    <source>
        <dbReference type="ARBA" id="ARBA00023077"/>
    </source>
</evidence>
<keyword evidence="8" id="KW-0675">Receptor</keyword>
<evidence type="ECO:0000259" key="13">
    <source>
        <dbReference type="Pfam" id="PF07715"/>
    </source>
</evidence>
<sequence>MSRVSVVLVVFLISFVAASGQSIRFLDFESNAPIEGAVYHVTSLGNGANAQGVTNKEGKGQIAVPFPFIFKVYHLGYQSVADTIHSEAGLDVWLKPSTNQLEDVVVTGQFNPQSARNSIFKVQTIDAVEIKQRGAFNLQEALANQLNIRVSQDLAIGSSTLSLQGISSQNVKILVDGVPLVNRSGNGNGADLSQINLQNIERIEIVEGPMAVNFGANALAGVINLISKKEFKNKTEVNVALQSETAGNELGLDAGRHVQSVSINHRFNQSLSSLISFQHNDFLGFQGDAGFRQHEWNPKQQLTGNALVKYQNDNHSVFYRLDVLDELIEELGAAQNNFLPNGENRPFAIDETYHSKRHSHQIQAEGRLPFLNRYTAFASFSDFERQKRRFTKDILNGNEQLTSGDGDQDTSTYRVWEFGGTGFLSPINNFNLQVGYQISLENVGGGRILSASQGIEEYALYASAEFQPVSKVVFRPGIRYSTNSAFGSQVIPSFQLKLQQSEALQFRFSYGRGFRAPSVRELYFEFVDSNHRIFGNPDLTPETSNHLSINTIGKYKVASKLVEVDLNVFYNTITNQISLGQNINDATSTTYLNIDRFKTIGTTLTQKVSLGQLSANIGLSYIGRFNQVSESEENLERFFYSPEVNANLSYSFPKKRTSLNLFYKYTGRLQTYFTETNDQNQQVISIGEISDFHWLDATIIQPITNVLEVTIGARNILNVININNSGVGGGAHSGGPSVPISFGRSYFLKLSYNPKLK</sequence>
<comment type="caution">
    <text evidence="14">The sequence shown here is derived from an EMBL/GenBank/DDBJ whole genome shotgun (WGS) entry which is preliminary data.</text>
</comment>
<keyword evidence="2 10" id="KW-0813">Transport</keyword>
<keyword evidence="4 10" id="KW-0812">Transmembrane</keyword>
<evidence type="ECO:0000256" key="3">
    <source>
        <dbReference type="ARBA" id="ARBA00022452"/>
    </source>
</evidence>
<dbReference type="PANTHER" id="PTHR30069">
    <property type="entry name" value="TONB-DEPENDENT OUTER MEMBRANE RECEPTOR"/>
    <property type="match status" value="1"/>
</dbReference>
<dbReference type="InterPro" id="IPR037066">
    <property type="entry name" value="Plug_dom_sf"/>
</dbReference>
<reference evidence="14 15" key="1">
    <citation type="submission" date="2016-08" db="EMBL/GenBank/DDBJ databases">
        <title>Draft genome of Fabibacter sp. strain SK-8.</title>
        <authorList>
            <person name="Wong S.-K."/>
            <person name="Hamasaki K."/>
            <person name="Yoshizawa S."/>
        </authorList>
    </citation>
    <scope>NUCLEOTIDE SEQUENCE [LARGE SCALE GENOMIC DNA]</scope>
    <source>
        <strain evidence="14 15">SK-8</strain>
    </source>
</reference>
<dbReference type="AlphaFoldDB" id="A0A1E5SXZ9"/>
<comment type="subcellular location">
    <subcellularLocation>
        <location evidence="1 10">Cell outer membrane</location>
        <topology evidence="1 10">Multi-pass membrane protein</topology>
    </subcellularLocation>
</comment>
<dbReference type="Pfam" id="PF00593">
    <property type="entry name" value="TonB_dep_Rec_b-barrel"/>
    <property type="match status" value="1"/>
</dbReference>
<dbReference type="InterPro" id="IPR000531">
    <property type="entry name" value="Beta-barrel_TonB"/>
</dbReference>
<evidence type="ECO:0000256" key="9">
    <source>
        <dbReference type="ARBA" id="ARBA00023237"/>
    </source>
</evidence>
<dbReference type="PROSITE" id="PS52016">
    <property type="entry name" value="TONB_DEPENDENT_REC_3"/>
    <property type="match status" value="1"/>
</dbReference>
<evidence type="ECO:0000256" key="10">
    <source>
        <dbReference type="PROSITE-ProRule" id="PRU01360"/>
    </source>
</evidence>
<evidence type="ECO:0000256" key="5">
    <source>
        <dbReference type="ARBA" id="ARBA00022729"/>
    </source>
</evidence>
<dbReference type="Proteomes" id="UP000095552">
    <property type="component" value="Unassembled WGS sequence"/>
</dbReference>
<keyword evidence="5" id="KW-0732">Signal</keyword>
<dbReference type="GO" id="GO:0015344">
    <property type="term" value="F:siderophore uptake transmembrane transporter activity"/>
    <property type="evidence" value="ECO:0007669"/>
    <property type="project" value="TreeGrafter"/>
</dbReference>
<protein>
    <recommendedName>
        <fullName evidence="16">TonB-dependent receptor</fullName>
    </recommendedName>
</protein>
<evidence type="ECO:0008006" key="16">
    <source>
        <dbReference type="Google" id="ProtNLM"/>
    </source>
</evidence>
<keyword evidence="15" id="KW-1185">Reference proteome</keyword>
<dbReference type="RefSeq" id="WP_069835509.1">
    <property type="nucleotide sequence ID" value="NZ_MDGQ01000005.1"/>
</dbReference>
<dbReference type="STRING" id="1563681.BFP71_10935"/>
<dbReference type="InterPro" id="IPR036942">
    <property type="entry name" value="Beta-barrel_TonB_sf"/>
</dbReference>
<dbReference type="GO" id="GO:0044718">
    <property type="term" value="P:siderophore transmembrane transport"/>
    <property type="evidence" value="ECO:0007669"/>
    <property type="project" value="TreeGrafter"/>
</dbReference>
<evidence type="ECO:0000256" key="2">
    <source>
        <dbReference type="ARBA" id="ARBA00022448"/>
    </source>
</evidence>
<dbReference type="InterPro" id="IPR012910">
    <property type="entry name" value="Plug_dom"/>
</dbReference>
<name>A0A1E5SXZ9_9BACT</name>
<dbReference type="GO" id="GO:0009279">
    <property type="term" value="C:cell outer membrane"/>
    <property type="evidence" value="ECO:0007669"/>
    <property type="project" value="UniProtKB-SubCell"/>
</dbReference>
<dbReference type="OrthoDB" id="1109239at2"/>
<evidence type="ECO:0000256" key="1">
    <source>
        <dbReference type="ARBA" id="ARBA00004571"/>
    </source>
</evidence>
<dbReference type="Gene3D" id="2.170.130.10">
    <property type="entry name" value="TonB-dependent receptor, plug domain"/>
    <property type="match status" value="1"/>
</dbReference>
<evidence type="ECO:0000256" key="8">
    <source>
        <dbReference type="ARBA" id="ARBA00023170"/>
    </source>
</evidence>
<keyword evidence="7 10" id="KW-0472">Membrane</keyword>
<proteinExistence type="inferred from homology"/>
<feature type="domain" description="TonB-dependent receptor-like beta-barrel" evidence="12">
    <location>
        <begin position="302"/>
        <end position="716"/>
    </location>
</feature>
<feature type="domain" description="TonB-dependent receptor plug" evidence="13">
    <location>
        <begin position="116"/>
        <end position="222"/>
    </location>
</feature>
<dbReference type="Pfam" id="PF07715">
    <property type="entry name" value="Plug"/>
    <property type="match status" value="1"/>
</dbReference>
<keyword evidence="6 11" id="KW-0798">TonB box</keyword>
<keyword evidence="3 10" id="KW-1134">Transmembrane beta strand</keyword>
<gene>
    <name evidence="14" type="ORF">BFP71_10935</name>
</gene>
<dbReference type="PANTHER" id="PTHR30069:SF29">
    <property type="entry name" value="HEMOGLOBIN AND HEMOGLOBIN-HAPTOGLOBIN-BINDING PROTEIN 1-RELATED"/>
    <property type="match status" value="1"/>
</dbReference>
<dbReference type="InterPro" id="IPR039426">
    <property type="entry name" value="TonB-dep_rcpt-like"/>
</dbReference>
<evidence type="ECO:0000256" key="4">
    <source>
        <dbReference type="ARBA" id="ARBA00022692"/>
    </source>
</evidence>
<organism evidence="14 15">
    <name type="scientific">Roseivirga misakiensis</name>
    <dbReference type="NCBI Taxonomy" id="1563681"/>
    <lineage>
        <taxon>Bacteria</taxon>
        <taxon>Pseudomonadati</taxon>
        <taxon>Bacteroidota</taxon>
        <taxon>Cytophagia</taxon>
        <taxon>Cytophagales</taxon>
        <taxon>Roseivirgaceae</taxon>
        <taxon>Roseivirga</taxon>
    </lineage>
</organism>
<dbReference type="SUPFAM" id="SSF56935">
    <property type="entry name" value="Porins"/>
    <property type="match status" value="1"/>
</dbReference>
<evidence type="ECO:0000313" key="15">
    <source>
        <dbReference type="Proteomes" id="UP000095552"/>
    </source>
</evidence>
<comment type="similarity">
    <text evidence="10 11">Belongs to the TonB-dependent receptor family.</text>
</comment>
<evidence type="ECO:0000313" key="14">
    <source>
        <dbReference type="EMBL" id="OEK04004.1"/>
    </source>
</evidence>
<dbReference type="Gene3D" id="2.40.170.20">
    <property type="entry name" value="TonB-dependent receptor, beta-barrel domain"/>
    <property type="match status" value="1"/>
</dbReference>
<dbReference type="EMBL" id="MDGQ01000005">
    <property type="protein sequence ID" value="OEK04004.1"/>
    <property type="molecule type" value="Genomic_DNA"/>
</dbReference>
<evidence type="ECO:0000256" key="11">
    <source>
        <dbReference type="RuleBase" id="RU003357"/>
    </source>
</evidence>
<evidence type="ECO:0000259" key="12">
    <source>
        <dbReference type="Pfam" id="PF00593"/>
    </source>
</evidence>
<accession>A0A1E5SXZ9</accession>
<keyword evidence="9 10" id="KW-0998">Cell outer membrane</keyword>
<evidence type="ECO:0000256" key="7">
    <source>
        <dbReference type="ARBA" id="ARBA00023136"/>
    </source>
</evidence>